<dbReference type="SUPFAM" id="SSF51430">
    <property type="entry name" value="NAD(P)-linked oxidoreductase"/>
    <property type="match status" value="1"/>
</dbReference>
<dbReference type="Pfam" id="PF00248">
    <property type="entry name" value="Aldo_ket_red"/>
    <property type="match status" value="1"/>
</dbReference>
<dbReference type="PANTHER" id="PTHR43827:SF13">
    <property type="entry name" value="ALDO_KETO REDUCTASE FAMILY PROTEIN"/>
    <property type="match status" value="1"/>
</dbReference>
<keyword evidence="8" id="KW-1185">Reference proteome</keyword>
<dbReference type="Gene3D" id="3.20.20.100">
    <property type="entry name" value="NADP-dependent oxidoreductase domain"/>
    <property type="match status" value="1"/>
</dbReference>
<dbReference type="EMBL" id="AZGY01000001">
    <property type="protein sequence ID" value="OAA33012.1"/>
    <property type="molecule type" value="Genomic_DNA"/>
</dbReference>
<dbReference type="PROSITE" id="PS00062">
    <property type="entry name" value="ALDOKETO_REDUCTASE_2"/>
    <property type="match status" value="1"/>
</dbReference>
<accession>A0A166UVF0</accession>
<feature type="site" description="Lowers pKa of active site Tyr" evidence="5">
    <location>
        <position position="84"/>
    </location>
</feature>
<name>A0A166UVF0_9HYPO</name>
<dbReference type="InterPro" id="IPR020471">
    <property type="entry name" value="AKR"/>
</dbReference>
<comment type="similarity">
    <text evidence="1">Belongs to the aldo/keto reductase family.</text>
</comment>
<dbReference type="InterPro" id="IPR018170">
    <property type="entry name" value="Aldo/ket_reductase_CS"/>
</dbReference>
<dbReference type="AlphaFoldDB" id="A0A166UVF0"/>
<evidence type="ECO:0000313" key="7">
    <source>
        <dbReference type="EMBL" id="OAA33012.1"/>
    </source>
</evidence>
<protein>
    <submittedName>
        <fullName evidence="7">Aldo/keto reductase</fullName>
    </submittedName>
</protein>
<comment type="caution">
    <text evidence="7">The sequence shown here is derived from an EMBL/GenBank/DDBJ whole genome shotgun (WGS) entry which is preliminary data.</text>
</comment>
<dbReference type="STRING" id="1081109.A0A166UVF0"/>
<organism evidence="7 8">
    <name type="scientific">Moelleriella libera RCEF 2490</name>
    <dbReference type="NCBI Taxonomy" id="1081109"/>
    <lineage>
        <taxon>Eukaryota</taxon>
        <taxon>Fungi</taxon>
        <taxon>Dikarya</taxon>
        <taxon>Ascomycota</taxon>
        <taxon>Pezizomycotina</taxon>
        <taxon>Sordariomycetes</taxon>
        <taxon>Hypocreomycetidae</taxon>
        <taxon>Hypocreales</taxon>
        <taxon>Clavicipitaceae</taxon>
        <taxon>Moelleriella</taxon>
    </lineage>
</organism>
<evidence type="ECO:0000256" key="2">
    <source>
        <dbReference type="ARBA" id="ARBA00023002"/>
    </source>
</evidence>
<feature type="binding site" evidence="4">
    <location>
        <position position="119"/>
    </location>
    <ligand>
        <name>substrate</name>
    </ligand>
</feature>
<evidence type="ECO:0000256" key="4">
    <source>
        <dbReference type="PIRSR" id="PIRSR000097-2"/>
    </source>
</evidence>
<dbReference type="PANTHER" id="PTHR43827">
    <property type="entry name" value="2,5-DIKETO-D-GLUCONIC ACID REDUCTASE"/>
    <property type="match status" value="1"/>
</dbReference>
<reference evidence="7 8" key="1">
    <citation type="journal article" date="2016" name="Genome Biol. Evol.">
        <title>Divergent and convergent evolution of fungal pathogenicity.</title>
        <authorList>
            <person name="Shang Y."/>
            <person name="Xiao G."/>
            <person name="Zheng P."/>
            <person name="Cen K."/>
            <person name="Zhan S."/>
            <person name="Wang C."/>
        </authorList>
    </citation>
    <scope>NUCLEOTIDE SEQUENCE [LARGE SCALE GENOMIC DNA]</scope>
    <source>
        <strain evidence="7 8">RCEF 2490</strain>
    </source>
</reference>
<dbReference type="Proteomes" id="UP000078544">
    <property type="component" value="Unassembled WGS sequence"/>
</dbReference>
<keyword evidence="2" id="KW-0560">Oxidoreductase</keyword>
<dbReference type="InterPro" id="IPR023210">
    <property type="entry name" value="NADP_OxRdtase_dom"/>
</dbReference>
<feature type="active site" description="Proton donor" evidence="3">
    <location>
        <position position="58"/>
    </location>
</feature>
<evidence type="ECO:0000256" key="1">
    <source>
        <dbReference type="ARBA" id="ARBA00007905"/>
    </source>
</evidence>
<dbReference type="PIRSF" id="PIRSF000097">
    <property type="entry name" value="AKR"/>
    <property type="match status" value="1"/>
</dbReference>
<evidence type="ECO:0000313" key="8">
    <source>
        <dbReference type="Proteomes" id="UP000078544"/>
    </source>
</evidence>
<evidence type="ECO:0000256" key="5">
    <source>
        <dbReference type="PIRSR" id="PIRSR000097-3"/>
    </source>
</evidence>
<feature type="domain" description="NADP-dependent oxidoreductase" evidence="6">
    <location>
        <begin position="26"/>
        <end position="272"/>
    </location>
</feature>
<sequence length="285" mass="31742">MSSSSPLSIEDRVPLVNTGTSMPRLGFGVYQLYGQACQKAVLTALEAGYRHIDSAQLYRNEADVYTALNQVPGVKREDVFLTTKLGQSAGSFDKTYQSVLGSIERLGGKDGYVDLYLIHLPGVGRDTREELWKVLERVHKEGKAKAIGVSNFRPQHLEEMKEYAEIWPPHVNQIELHPWCQQQEIVQYCRDNGIAVCAYSPLSCGDNLEDATLAAVAKKHNKSPAQVVIRYALQKGWVPLPKSGNPDRIKHNADVFDFSLDDEDMKTLNGLDRGRAGQLFPANVK</sequence>
<proteinExistence type="inferred from homology"/>
<evidence type="ECO:0000256" key="3">
    <source>
        <dbReference type="PIRSR" id="PIRSR000097-1"/>
    </source>
</evidence>
<dbReference type="InterPro" id="IPR036812">
    <property type="entry name" value="NAD(P)_OxRdtase_dom_sf"/>
</dbReference>
<dbReference type="OrthoDB" id="416253at2759"/>
<dbReference type="CDD" id="cd19071">
    <property type="entry name" value="AKR_AKR1-5-like"/>
    <property type="match status" value="1"/>
</dbReference>
<dbReference type="GO" id="GO:0016491">
    <property type="term" value="F:oxidoreductase activity"/>
    <property type="evidence" value="ECO:0007669"/>
    <property type="project" value="UniProtKB-KW"/>
</dbReference>
<dbReference type="PRINTS" id="PR00069">
    <property type="entry name" value="ALDKETRDTASE"/>
</dbReference>
<dbReference type="FunFam" id="3.20.20.100:FF:000015">
    <property type="entry name" value="Oxidoreductase, aldo/keto reductase family"/>
    <property type="match status" value="1"/>
</dbReference>
<evidence type="ECO:0000259" key="6">
    <source>
        <dbReference type="Pfam" id="PF00248"/>
    </source>
</evidence>
<gene>
    <name evidence="7" type="ORF">AAL_00477</name>
</gene>